<evidence type="ECO:0000256" key="1">
    <source>
        <dbReference type="SAM" id="MobiDB-lite"/>
    </source>
</evidence>
<accession>A0A2T2P8D2</accession>
<protein>
    <submittedName>
        <fullName evidence="2">Uncharacterized protein</fullName>
    </submittedName>
</protein>
<dbReference type="AlphaFoldDB" id="A0A2T2P8D2"/>
<reference evidence="2 3" key="1">
    <citation type="journal article" date="2018" name="Front. Microbiol.">
        <title>Genome-Wide Analysis of Corynespora cassiicola Leaf Fall Disease Putative Effectors.</title>
        <authorList>
            <person name="Lopez D."/>
            <person name="Ribeiro S."/>
            <person name="Label P."/>
            <person name="Fumanal B."/>
            <person name="Venisse J.S."/>
            <person name="Kohler A."/>
            <person name="de Oliveira R.R."/>
            <person name="Labutti K."/>
            <person name="Lipzen A."/>
            <person name="Lail K."/>
            <person name="Bauer D."/>
            <person name="Ohm R.A."/>
            <person name="Barry K.W."/>
            <person name="Spatafora J."/>
            <person name="Grigoriev I.V."/>
            <person name="Martin F.M."/>
            <person name="Pujade-Renaud V."/>
        </authorList>
    </citation>
    <scope>NUCLEOTIDE SEQUENCE [LARGE SCALE GENOMIC DNA]</scope>
    <source>
        <strain evidence="2 3">Philippines</strain>
    </source>
</reference>
<name>A0A2T2P8D2_CORCC</name>
<keyword evidence="3" id="KW-1185">Reference proteome</keyword>
<organism evidence="2 3">
    <name type="scientific">Corynespora cassiicola Philippines</name>
    <dbReference type="NCBI Taxonomy" id="1448308"/>
    <lineage>
        <taxon>Eukaryota</taxon>
        <taxon>Fungi</taxon>
        <taxon>Dikarya</taxon>
        <taxon>Ascomycota</taxon>
        <taxon>Pezizomycotina</taxon>
        <taxon>Dothideomycetes</taxon>
        <taxon>Pleosporomycetidae</taxon>
        <taxon>Pleosporales</taxon>
        <taxon>Corynesporascaceae</taxon>
        <taxon>Corynespora</taxon>
    </lineage>
</organism>
<sequence>MTVWGFLRACLPCSRSGVEQQVGWPMNKSKHDSRSSDGRSGSGTHFITCRKCTGAFVSDALALMLDGSEGPCRNGRVGGR</sequence>
<dbReference type="EMBL" id="KZ678129">
    <property type="protein sequence ID" value="PSN73628.1"/>
    <property type="molecule type" value="Genomic_DNA"/>
</dbReference>
<dbReference type="Proteomes" id="UP000240883">
    <property type="component" value="Unassembled WGS sequence"/>
</dbReference>
<gene>
    <name evidence="2" type="ORF">BS50DRAFT_569128</name>
</gene>
<feature type="region of interest" description="Disordered" evidence="1">
    <location>
        <begin position="22"/>
        <end position="43"/>
    </location>
</feature>
<proteinExistence type="predicted"/>
<evidence type="ECO:0000313" key="2">
    <source>
        <dbReference type="EMBL" id="PSN73628.1"/>
    </source>
</evidence>
<evidence type="ECO:0000313" key="3">
    <source>
        <dbReference type="Proteomes" id="UP000240883"/>
    </source>
</evidence>